<accession>A0A9W4TIG4</accession>
<dbReference type="Gene3D" id="3.30.420.150">
    <property type="entry name" value="Exopolyphosphatase. Domain 2"/>
    <property type="match status" value="1"/>
</dbReference>
<dbReference type="InterPro" id="IPR003695">
    <property type="entry name" value="Ppx_GppA_N"/>
</dbReference>
<evidence type="ECO:0000256" key="1">
    <source>
        <dbReference type="SAM" id="Phobius"/>
    </source>
</evidence>
<gene>
    <name evidence="3" type="ORF">TRV642_3928</name>
</gene>
<dbReference type="AlphaFoldDB" id="A0A9W4TIG4"/>
<keyword evidence="1" id="KW-1133">Transmembrane helix</keyword>
<sequence length="386" mass="43645">MHTQSYVLQFLDIVKIIFVLLKLIMNLSVLKMKKIASNFISYLLLLFITGTQAQSIYGGIEIGDKGVKMYVINVQNTKSGTFEIQNFWTENVETASGMPINGNLAQQDIDTAGSITLKNYKKMLTEYKIENQNIYIAASSRTAMAHNIGDLAKKVKTLTNKDLDIITSSLEAKLLSKGCIPPKNYLNSLVLDIGERNTKGGYINAVNGANIFYPITVDIGTITLTEKIIKRNKQKPSLDYNQASFDYLPTLREEFDTIYSNRPESIKKENIYLSGGALWAFYTLFNEKSAANNFTEIRYEDIVLLKFIIENNFEKIVKISLTNPHVKEVLDTYSQKNLIASNSILLTALEEIPNIKNKKIFFAKQGEIAWLISFIMERSKGSIQVY</sequence>
<feature type="transmembrane region" description="Helical" evidence="1">
    <location>
        <begin position="39"/>
        <end position="60"/>
    </location>
</feature>
<keyword evidence="1" id="KW-0812">Transmembrane</keyword>
<proteinExistence type="predicted"/>
<feature type="domain" description="Ppx/GppA phosphatase N-terminal" evidence="2">
    <location>
        <begin position="89"/>
        <end position="232"/>
    </location>
</feature>
<dbReference type="Gene3D" id="3.30.420.40">
    <property type="match status" value="1"/>
</dbReference>
<evidence type="ECO:0000259" key="2">
    <source>
        <dbReference type="Pfam" id="PF02541"/>
    </source>
</evidence>
<organism evidence="3 4">
    <name type="scientific">Flavobacterium collinsii</name>
    <dbReference type="NCBI Taxonomy" id="1114861"/>
    <lineage>
        <taxon>Bacteria</taxon>
        <taxon>Pseudomonadati</taxon>
        <taxon>Bacteroidota</taxon>
        <taxon>Flavobacteriia</taxon>
        <taxon>Flavobacteriales</taxon>
        <taxon>Flavobacteriaceae</taxon>
        <taxon>Flavobacterium</taxon>
    </lineage>
</organism>
<evidence type="ECO:0000313" key="4">
    <source>
        <dbReference type="Proteomes" id="UP001152749"/>
    </source>
</evidence>
<evidence type="ECO:0000313" key="3">
    <source>
        <dbReference type="EMBL" id="CAI2768659.1"/>
    </source>
</evidence>
<dbReference type="Proteomes" id="UP001152749">
    <property type="component" value="Chromosome"/>
</dbReference>
<name>A0A9W4TIG4_9FLAO</name>
<keyword evidence="3" id="KW-0378">Hydrolase</keyword>
<keyword evidence="1" id="KW-0472">Membrane</keyword>
<feature type="transmembrane region" description="Helical" evidence="1">
    <location>
        <begin position="6"/>
        <end position="27"/>
    </location>
</feature>
<reference evidence="3" key="1">
    <citation type="submission" date="2022-09" db="EMBL/GenBank/DDBJ databases">
        <authorList>
            <person name="Duchaud E."/>
        </authorList>
    </citation>
    <scope>NUCLEOTIDE SEQUENCE</scope>
    <source>
        <strain evidence="3">TRV642</strain>
    </source>
</reference>
<dbReference type="EC" id="3.6.1.11" evidence="3"/>
<dbReference type="InterPro" id="IPR043129">
    <property type="entry name" value="ATPase_NBD"/>
</dbReference>
<dbReference type="EMBL" id="OX336425">
    <property type="protein sequence ID" value="CAI2768659.1"/>
    <property type="molecule type" value="Genomic_DNA"/>
</dbReference>
<dbReference type="Pfam" id="PF02541">
    <property type="entry name" value="Ppx-GppA"/>
    <property type="match status" value="1"/>
</dbReference>
<dbReference type="SUPFAM" id="SSF53067">
    <property type="entry name" value="Actin-like ATPase domain"/>
    <property type="match status" value="1"/>
</dbReference>
<dbReference type="GO" id="GO:0004309">
    <property type="term" value="F:exopolyphosphatase activity"/>
    <property type="evidence" value="ECO:0007669"/>
    <property type="project" value="UniProtKB-EC"/>
</dbReference>
<protein>
    <submittedName>
        <fullName evidence="3">Exopolyphosphatase</fullName>
        <ecNumber evidence="3">3.6.1.11</ecNumber>
    </submittedName>
</protein>
<dbReference type="KEGG" id="fcs:TRV642_3928"/>